<dbReference type="CDD" id="cd16935">
    <property type="entry name" value="HATPase_AgrC-ComD-like"/>
    <property type="match status" value="1"/>
</dbReference>
<proteinExistence type="predicted"/>
<dbReference type="AlphaFoldDB" id="A0AAU7PTH2"/>
<feature type="transmembrane region" description="Helical" evidence="1">
    <location>
        <begin position="5"/>
        <end position="22"/>
    </location>
</feature>
<dbReference type="GO" id="GO:0042802">
    <property type="term" value="F:identical protein binding"/>
    <property type="evidence" value="ECO:0007669"/>
    <property type="project" value="TreeGrafter"/>
</dbReference>
<dbReference type="PANTHER" id="PTHR40448">
    <property type="entry name" value="TWO-COMPONENT SENSOR HISTIDINE KINASE"/>
    <property type="match status" value="1"/>
</dbReference>
<evidence type="ECO:0000313" key="3">
    <source>
        <dbReference type="EMBL" id="XBS55573.1"/>
    </source>
</evidence>
<accession>A0AAU7PTH2</accession>
<evidence type="ECO:0000256" key="1">
    <source>
        <dbReference type="SAM" id="Phobius"/>
    </source>
</evidence>
<dbReference type="EMBL" id="CP157940">
    <property type="protein sequence ID" value="XBS55573.1"/>
    <property type="molecule type" value="Genomic_DNA"/>
</dbReference>
<reference evidence="3" key="1">
    <citation type="submission" date="2024-06" db="EMBL/GenBank/DDBJ databases">
        <title>Lacrimispora cavernae sp. nov., a novel anaerobe isolated from bat guano pile inside a cave.</title>
        <authorList>
            <person name="Miller S.L."/>
            <person name="Lu N."/>
            <person name="King J."/>
            <person name="Sankaranarayanan K."/>
            <person name="Lawson P.A."/>
        </authorList>
    </citation>
    <scope>NUCLEOTIDE SEQUENCE</scope>
    <source>
        <strain evidence="3">BS-2</strain>
    </source>
</reference>
<keyword evidence="1" id="KW-1133">Transmembrane helix</keyword>
<feature type="transmembrane region" description="Helical" evidence="1">
    <location>
        <begin position="80"/>
        <end position="101"/>
    </location>
</feature>
<dbReference type="SUPFAM" id="SSF55874">
    <property type="entry name" value="ATPase domain of HSP90 chaperone/DNA topoisomerase II/histidine kinase"/>
    <property type="match status" value="1"/>
</dbReference>
<dbReference type="PANTHER" id="PTHR40448:SF1">
    <property type="entry name" value="TWO-COMPONENT SENSOR HISTIDINE KINASE"/>
    <property type="match status" value="1"/>
</dbReference>
<feature type="transmembrane region" description="Helical" evidence="1">
    <location>
        <begin position="52"/>
        <end position="68"/>
    </location>
</feature>
<dbReference type="InterPro" id="IPR036890">
    <property type="entry name" value="HATPase_C_sf"/>
</dbReference>
<name>A0AAU7PTH2_9FIRM</name>
<feature type="transmembrane region" description="Helical" evidence="1">
    <location>
        <begin position="152"/>
        <end position="169"/>
    </location>
</feature>
<organism evidence="3">
    <name type="scientific">Lacrimispora sp. BS-2</name>
    <dbReference type="NCBI Taxonomy" id="3151850"/>
    <lineage>
        <taxon>Bacteria</taxon>
        <taxon>Bacillati</taxon>
        <taxon>Bacillota</taxon>
        <taxon>Clostridia</taxon>
        <taxon>Lachnospirales</taxon>
        <taxon>Lachnospiraceae</taxon>
        <taxon>Lacrimispora</taxon>
    </lineage>
</organism>
<dbReference type="InterPro" id="IPR032834">
    <property type="entry name" value="NatK-like_C"/>
</dbReference>
<dbReference type="Pfam" id="PF14501">
    <property type="entry name" value="HATPase_c_5"/>
    <property type="match status" value="1"/>
</dbReference>
<dbReference type="RefSeq" id="WP_349948231.1">
    <property type="nucleotide sequence ID" value="NZ_CP157940.1"/>
</dbReference>
<gene>
    <name evidence="3" type="ORF">ABFV83_07215</name>
</gene>
<dbReference type="Gene3D" id="3.30.565.10">
    <property type="entry name" value="Histidine kinase-like ATPase, C-terminal domain"/>
    <property type="match status" value="1"/>
</dbReference>
<keyword evidence="1" id="KW-0472">Membrane</keyword>
<feature type="transmembrane region" description="Helical" evidence="1">
    <location>
        <begin position="28"/>
        <end position="45"/>
    </location>
</feature>
<sequence length="437" mass="51268">MTYFIYTFTGALCNYFFCVHLLPNKLTFIKRFIIFLYAFSTFYFFNRIYGQASTFITFLGITFLIYFFTNSPYLSLSCYLFGYLYTITFNYLFMWIAGFIFKMDMEALITHHLLLIAFSCVYCIFCGTTTKLIGYYFHKKLNITKYLINDHLLKAIFIDLFLLVFFYIFNFSYGERLGYNYGVIALNGIIFLLLFAITVFLMYSVYKVTMGEQAYKHRMAQFENLRVYTERLENSYGIMRKFKHDYMNILVTMSGFLKEDDIDGLKEYYGERILPISRAFTESDTKLGALSNIKNTAIKSLLSSKFVYMIEIGIKTEIELTEPINNLNMDCLDLSRILGIFLDNAMEAAIETEEKQVRFCIFYKEENLHLIIQNTALPPTYAISELCSHEISTKGENRGIGLFNVDMILKSYENTIWNTTYEEPYFTQELILIHNGS</sequence>
<feature type="domain" description="Sensor histidine kinase NatK-like C-terminal" evidence="2">
    <location>
        <begin position="329"/>
        <end position="431"/>
    </location>
</feature>
<keyword evidence="1" id="KW-0812">Transmembrane</keyword>
<evidence type="ECO:0000259" key="2">
    <source>
        <dbReference type="Pfam" id="PF14501"/>
    </source>
</evidence>
<protein>
    <submittedName>
        <fullName evidence="3">GHKL domain-containing protein</fullName>
    </submittedName>
</protein>
<feature type="transmembrane region" description="Helical" evidence="1">
    <location>
        <begin position="181"/>
        <end position="206"/>
    </location>
</feature>
<feature type="transmembrane region" description="Helical" evidence="1">
    <location>
        <begin position="113"/>
        <end position="137"/>
    </location>
</feature>